<proteinExistence type="inferred from homology"/>
<comment type="caution">
    <text evidence="2">The sequence shown here is derived from an EMBL/GenBank/DDBJ whole genome shotgun (WGS) entry which is preliminary data.</text>
</comment>
<evidence type="ECO:0000256" key="1">
    <source>
        <dbReference type="ARBA" id="ARBA00007626"/>
    </source>
</evidence>
<dbReference type="EMBL" id="RCHU01000185">
    <property type="protein sequence ID" value="TKS11777.1"/>
    <property type="molecule type" value="Genomic_DNA"/>
</dbReference>
<accession>A0A4U5MXG2</accession>
<dbReference type="PANTHER" id="PTHR45717">
    <property type="entry name" value="OS12G0527900 PROTEIN"/>
    <property type="match status" value="1"/>
</dbReference>
<dbReference type="AlphaFoldDB" id="A0A4U5MXG2"/>
<protein>
    <submittedName>
        <fullName evidence="2">Pentatricopeptide repeat-containing family protein</fullName>
    </submittedName>
</protein>
<comment type="similarity">
    <text evidence="1">Belongs to the PPR family. P subfamily.</text>
</comment>
<evidence type="ECO:0000313" key="2">
    <source>
        <dbReference type="EMBL" id="TKR74776.1"/>
    </source>
</evidence>
<sequence>MSDERGYDQSTGVFAVRLDLISTVHGMEQVLGKRFQIVLGVSRFMVPFWTRTQKVLGKCRDPDAEDEGVGICTGTPLLNDYVASSNIEEMDKLLNKMETDLLISIDWNTCFVVANGYLKAGLIEKTVALLKRAEQLITQTRGNSKRLAYEALLARIWCCWE</sequence>
<dbReference type="EMBL" id="RCHU01001158">
    <property type="protein sequence ID" value="TKR74776.1"/>
    <property type="molecule type" value="Genomic_DNA"/>
</dbReference>
<dbReference type="GO" id="GO:0005739">
    <property type="term" value="C:mitochondrion"/>
    <property type="evidence" value="ECO:0007669"/>
    <property type="project" value="TreeGrafter"/>
</dbReference>
<reference evidence="2" key="1">
    <citation type="submission" date="2018-10" db="EMBL/GenBank/DDBJ databases">
        <title>Population genomic analysis revealed the cold adaptation of white poplar.</title>
        <authorList>
            <person name="Liu Y.-J."/>
        </authorList>
    </citation>
    <scope>NUCLEOTIDE SEQUENCE [LARGE SCALE GENOMIC DNA]</scope>
    <source>
        <strain evidence="2">PAL-ZL1</strain>
    </source>
</reference>
<dbReference type="PANTHER" id="PTHR45717:SF10">
    <property type="entry name" value="OS10G0501000 PROTEIN"/>
    <property type="match status" value="1"/>
</dbReference>
<organism evidence="2">
    <name type="scientific">Populus alba</name>
    <name type="common">White poplar</name>
    <dbReference type="NCBI Taxonomy" id="43335"/>
    <lineage>
        <taxon>Eukaryota</taxon>
        <taxon>Viridiplantae</taxon>
        <taxon>Streptophyta</taxon>
        <taxon>Embryophyta</taxon>
        <taxon>Tracheophyta</taxon>
        <taxon>Spermatophyta</taxon>
        <taxon>Magnoliopsida</taxon>
        <taxon>eudicotyledons</taxon>
        <taxon>Gunneridae</taxon>
        <taxon>Pentapetalae</taxon>
        <taxon>rosids</taxon>
        <taxon>fabids</taxon>
        <taxon>Malpighiales</taxon>
        <taxon>Salicaceae</taxon>
        <taxon>Saliceae</taxon>
        <taxon>Populus</taxon>
    </lineage>
</organism>
<name>A0A4U5MXG2_POPAL</name>
<gene>
    <name evidence="3" type="ORF">D5086_0000070750</name>
    <name evidence="2" type="ORF">D5086_0000291880</name>
</gene>
<evidence type="ECO:0000313" key="3">
    <source>
        <dbReference type="EMBL" id="TKS11777.1"/>
    </source>
</evidence>